<dbReference type="PROSITE" id="PS50043">
    <property type="entry name" value="HTH_LUXR_2"/>
    <property type="match status" value="1"/>
</dbReference>
<organism evidence="6 7">
    <name type="scientific">Nostoc punctiforme NIES-2108</name>
    <dbReference type="NCBI Taxonomy" id="1356359"/>
    <lineage>
        <taxon>Bacteria</taxon>
        <taxon>Bacillati</taxon>
        <taxon>Cyanobacteriota</taxon>
        <taxon>Cyanophyceae</taxon>
        <taxon>Nostocales</taxon>
        <taxon>Nostocaceae</taxon>
        <taxon>Nostoc</taxon>
    </lineage>
</organism>
<dbReference type="SUPFAM" id="SSF46894">
    <property type="entry name" value="C-terminal effector domain of the bipartite response regulators"/>
    <property type="match status" value="1"/>
</dbReference>
<dbReference type="PROSITE" id="PS00622">
    <property type="entry name" value="HTH_LUXR_1"/>
    <property type="match status" value="1"/>
</dbReference>
<dbReference type="SMART" id="SM00448">
    <property type="entry name" value="REC"/>
    <property type="match status" value="1"/>
</dbReference>
<dbReference type="PRINTS" id="PR00038">
    <property type="entry name" value="HTHLUXR"/>
</dbReference>
<dbReference type="InterPro" id="IPR039420">
    <property type="entry name" value="WalR-like"/>
</dbReference>
<dbReference type="PANTHER" id="PTHR43214">
    <property type="entry name" value="TWO-COMPONENT RESPONSE REGULATOR"/>
    <property type="match status" value="1"/>
</dbReference>
<keyword evidence="1 3" id="KW-0597">Phosphoprotein</keyword>
<protein>
    <submittedName>
        <fullName evidence="6">DNA-binding response regulator</fullName>
    </submittedName>
</protein>
<dbReference type="AlphaFoldDB" id="A0A367R9K1"/>
<dbReference type="SMART" id="SM00421">
    <property type="entry name" value="HTH_LUXR"/>
    <property type="match status" value="1"/>
</dbReference>
<evidence type="ECO:0000259" key="5">
    <source>
        <dbReference type="PROSITE" id="PS50110"/>
    </source>
</evidence>
<reference evidence="6 7" key="1">
    <citation type="submission" date="2016-04" db="EMBL/GenBank/DDBJ databases">
        <authorList>
            <person name="Evans L.H."/>
            <person name="Alamgir A."/>
            <person name="Owens N."/>
            <person name="Weber N.D."/>
            <person name="Virtaneva K."/>
            <person name="Barbian K."/>
            <person name="Babar A."/>
            <person name="Rosenke K."/>
        </authorList>
    </citation>
    <scope>NUCLEOTIDE SEQUENCE [LARGE SCALE GENOMIC DNA]</scope>
    <source>
        <strain evidence="6">NIES-2108</strain>
    </source>
</reference>
<evidence type="ECO:0000256" key="3">
    <source>
        <dbReference type="PROSITE-ProRule" id="PRU00169"/>
    </source>
</evidence>
<dbReference type="GO" id="GO:0003677">
    <property type="term" value="F:DNA binding"/>
    <property type="evidence" value="ECO:0007669"/>
    <property type="project" value="UniProtKB-KW"/>
</dbReference>
<evidence type="ECO:0000256" key="2">
    <source>
        <dbReference type="ARBA" id="ARBA00023125"/>
    </source>
</evidence>
<evidence type="ECO:0000259" key="4">
    <source>
        <dbReference type="PROSITE" id="PS50043"/>
    </source>
</evidence>
<dbReference type="SUPFAM" id="SSF52172">
    <property type="entry name" value="CheY-like"/>
    <property type="match status" value="1"/>
</dbReference>
<accession>A0A367R9K1</accession>
<dbReference type="Pfam" id="PF00072">
    <property type="entry name" value="Response_reg"/>
    <property type="match status" value="1"/>
</dbReference>
<dbReference type="CDD" id="cd06170">
    <property type="entry name" value="LuxR_C_like"/>
    <property type="match status" value="1"/>
</dbReference>
<dbReference type="Proteomes" id="UP000252085">
    <property type="component" value="Unassembled WGS sequence"/>
</dbReference>
<name>A0A367R9K1_NOSPU</name>
<feature type="domain" description="Response regulatory" evidence="5">
    <location>
        <begin position="9"/>
        <end position="130"/>
    </location>
</feature>
<proteinExistence type="predicted"/>
<feature type="domain" description="HTH luxR-type" evidence="4">
    <location>
        <begin position="157"/>
        <end position="222"/>
    </location>
</feature>
<gene>
    <name evidence="6" type="ORF">A6769_26125</name>
</gene>
<sequence>MINDSKKLSVLLVDDEERFRQGLRTLLNFYSINSALPVEVMGDADSVEQVLKFTTQKCPDLILLDMQLKGCDGITVLARLKEAAYTGKVLVLSAHQEDDWIFRAMQGGAAGYVFKNRVATQLCEAIDTVTRSEIYLPSEVASRFFRFFQAYSDSCVKACHEVHLTEREQEVLYWLTQGASNEEIAKHLYVTVATVKAHLTSIFEKLKVTSRTQAIVTALKLGLVHA</sequence>
<feature type="modified residue" description="4-aspartylphosphate" evidence="3">
    <location>
        <position position="65"/>
    </location>
</feature>
<dbReference type="Pfam" id="PF00196">
    <property type="entry name" value="GerE"/>
    <property type="match status" value="1"/>
</dbReference>
<dbReference type="InterPro" id="IPR000792">
    <property type="entry name" value="Tscrpt_reg_LuxR_C"/>
</dbReference>
<evidence type="ECO:0000313" key="6">
    <source>
        <dbReference type="EMBL" id="RCJ33188.1"/>
    </source>
</evidence>
<dbReference type="CDD" id="cd17535">
    <property type="entry name" value="REC_NarL-like"/>
    <property type="match status" value="1"/>
</dbReference>
<dbReference type="InterPro" id="IPR011006">
    <property type="entry name" value="CheY-like_superfamily"/>
</dbReference>
<evidence type="ECO:0000256" key="1">
    <source>
        <dbReference type="ARBA" id="ARBA00022553"/>
    </source>
</evidence>
<dbReference type="InterPro" id="IPR016032">
    <property type="entry name" value="Sig_transdc_resp-reg_C-effctor"/>
</dbReference>
<dbReference type="GO" id="GO:0000160">
    <property type="term" value="P:phosphorelay signal transduction system"/>
    <property type="evidence" value="ECO:0007669"/>
    <property type="project" value="InterPro"/>
</dbReference>
<dbReference type="PROSITE" id="PS50110">
    <property type="entry name" value="RESPONSE_REGULATORY"/>
    <property type="match status" value="1"/>
</dbReference>
<keyword evidence="2 6" id="KW-0238">DNA-binding</keyword>
<evidence type="ECO:0000313" key="7">
    <source>
        <dbReference type="Proteomes" id="UP000252085"/>
    </source>
</evidence>
<dbReference type="Gene3D" id="3.40.50.2300">
    <property type="match status" value="1"/>
</dbReference>
<dbReference type="GO" id="GO:0006355">
    <property type="term" value="P:regulation of DNA-templated transcription"/>
    <property type="evidence" value="ECO:0007669"/>
    <property type="project" value="InterPro"/>
</dbReference>
<dbReference type="EMBL" id="LXQE01000161">
    <property type="protein sequence ID" value="RCJ33188.1"/>
    <property type="molecule type" value="Genomic_DNA"/>
</dbReference>
<dbReference type="InterPro" id="IPR058245">
    <property type="entry name" value="NreC/VraR/RcsB-like_REC"/>
</dbReference>
<dbReference type="InterPro" id="IPR001789">
    <property type="entry name" value="Sig_transdc_resp-reg_receiver"/>
</dbReference>
<comment type="caution">
    <text evidence="6">The sequence shown here is derived from an EMBL/GenBank/DDBJ whole genome shotgun (WGS) entry which is preliminary data.</text>
</comment>
<dbReference type="PANTHER" id="PTHR43214:SF43">
    <property type="entry name" value="TWO-COMPONENT RESPONSE REGULATOR"/>
    <property type="match status" value="1"/>
</dbReference>